<feature type="transmembrane region" description="Helical" evidence="7">
    <location>
        <begin position="394"/>
        <end position="414"/>
    </location>
</feature>
<evidence type="ECO:0000256" key="5">
    <source>
        <dbReference type="ARBA" id="ARBA00023136"/>
    </source>
</evidence>
<comment type="similarity">
    <text evidence="2 7">Belongs to the CTL (choline transporter-like) family.</text>
</comment>
<comment type="caution">
    <text evidence="9">The sequence shown here is derived from an EMBL/GenBank/DDBJ whole genome shotgun (WGS) entry which is preliminary data.</text>
</comment>
<sequence length="718" mass="78829">MSGEFQFRRKYKDQINDETGDDGTVQDKIYIFQRNESCNEVGCIIALLIFAAAYLAFMIVALVLADFTQLTTAVSDQNEYCGFKTESGASIPPYLFTAYAGSTASSFCVKSCPTAAQPCICQDGTTHPAATEDECLSHGSTCFYTANTTYSRLQNLCLTQEQVASTRNSDKSFMLDFVSYSWVIVVVLAVAVIISFLYVCCLSKCGKCVVWCLIVGCVVAIYAIAILCLVFCIICFANGSEYKGAGAALLVIAIVLVLAGFISCCCIYCCIDRIRLVVALIQEAGAAMLDMKCTAVVPIWVLIMAIIVDVIFVATITGFSAAGKVEGGSYRLPGGIVALIVITVFIFILLSYFTDSFGVVWLASIFGDWYFTADKKYVRKHYVLDNLKYTIKKSGSIAFGSFIMAIVRFLRILAEAMEDASGSTDNIICCLIFCCLQCILMCIESIVAFINSQAWMVIGIKGKKFYKAAKEGVLIYLRNILRVWVFEDILPLVIGLGIFFVMLIGIGISILLSSPVTIYGNSAWYLTLIVSIAFTYFSVDIIFNVFYAGAFTILMCFLMDEEKVRSKKVEPYASENLRKHMYGAYKLTKEKRSKKNNKDIEEMEKDSYPCDVPGYPETYTSGVPPSQAPSQFTPAQAPGSAPVQGYSQPPQGYVPPAQQGYYAQPPTGAQPPVYAQQPGYVQPQYDPSQQPQGYQGQPYAHDAGDAPISFPADTQTKM</sequence>
<dbReference type="EMBL" id="JARBJD010000152">
    <property type="protein sequence ID" value="KAK2949653.1"/>
    <property type="molecule type" value="Genomic_DNA"/>
</dbReference>
<feature type="transmembrane region" description="Helical" evidence="7">
    <location>
        <begin position="180"/>
        <end position="201"/>
    </location>
</feature>
<dbReference type="Pfam" id="PF04515">
    <property type="entry name" value="Choline_transpo"/>
    <property type="match status" value="1"/>
</dbReference>
<dbReference type="PANTHER" id="PTHR12385:SF14">
    <property type="entry name" value="CHOLINE TRANSPORTER-LIKE 2"/>
    <property type="match status" value="1"/>
</dbReference>
<feature type="compositionally biased region" description="Polar residues" evidence="8">
    <location>
        <begin position="618"/>
        <end position="634"/>
    </location>
</feature>
<evidence type="ECO:0000256" key="4">
    <source>
        <dbReference type="ARBA" id="ARBA00022989"/>
    </source>
</evidence>
<proteinExistence type="inferred from homology"/>
<gene>
    <name evidence="9" type="ORF">BLNAU_15404</name>
</gene>
<feature type="compositionally biased region" description="Low complexity" evidence="8">
    <location>
        <begin position="680"/>
        <end position="699"/>
    </location>
</feature>
<evidence type="ECO:0000256" key="7">
    <source>
        <dbReference type="RuleBase" id="RU368066"/>
    </source>
</evidence>
<comment type="subcellular location">
    <subcellularLocation>
        <location evidence="7">Cell membrane</location>
        <topology evidence="7">Multi-pass membrane protein</topology>
    </subcellularLocation>
    <subcellularLocation>
        <location evidence="1">Membrane</location>
        <topology evidence="1">Multi-pass membrane protein</topology>
    </subcellularLocation>
</comment>
<feature type="transmembrane region" description="Helical" evidence="7">
    <location>
        <begin position="208"/>
        <end position="239"/>
    </location>
</feature>
<feature type="transmembrane region" description="Helical" evidence="7">
    <location>
        <begin position="524"/>
        <end position="557"/>
    </location>
</feature>
<evidence type="ECO:0000256" key="8">
    <source>
        <dbReference type="SAM" id="MobiDB-lite"/>
    </source>
</evidence>
<comment type="function">
    <text evidence="7">Choline transporter.</text>
</comment>
<protein>
    <recommendedName>
        <fullName evidence="7">Choline transporter-like protein</fullName>
    </recommendedName>
</protein>
<keyword evidence="6" id="KW-0325">Glycoprotein</keyword>
<feature type="transmembrane region" description="Helical" evidence="7">
    <location>
        <begin position="41"/>
        <end position="65"/>
    </location>
</feature>
<name>A0ABQ9XED5_9EUKA</name>
<keyword evidence="4 7" id="KW-1133">Transmembrane helix</keyword>
<evidence type="ECO:0000313" key="10">
    <source>
        <dbReference type="Proteomes" id="UP001281761"/>
    </source>
</evidence>
<keyword evidence="10" id="KW-1185">Reference proteome</keyword>
<evidence type="ECO:0000313" key="9">
    <source>
        <dbReference type="EMBL" id="KAK2949653.1"/>
    </source>
</evidence>
<feature type="transmembrane region" description="Helical" evidence="7">
    <location>
        <begin position="489"/>
        <end position="512"/>
    </location>
</feature>
<feature type="transmembrane region" description="Helical" evidence="7">
    <location>
        <begin position="426"/>
        <end position="450"/>
    </location>
</feature>
<dbReference type="PANTHER" id="PTHR12385">
    <property type="entry name" value="CHOLINE TRANSPORTER-LIKE (SLC FAMILY 44)"/>
    <property type="match status" value="1"/>
</dbReference>
<dbReference type="Proteomes" id="UP001281761">
    <property type="component" value="Unassembled WGS sequence"/>
</dbReference>
<feature type="transmembrane region" description="Helical" evidence="7">
    <location>
        <begin position="356"/>
        <end position="373"/>
    </location>
</feature>
<feature type="transmembrane region" description="Helical" evidence="7">
    <location>
        <begin position="332"/>
        <end position="350"/>
    </location>
</feature>
<keyword evidence="5 7" id="KW-0472">Membrane</keyword>
<evidence type="ECO:0000256" key="6">
    <source>
        <dbReference type="ARBA" id="ARBA00023180"/>
    </source>
</evidence>
<evidence type="ECO:0000256" key="2">
    <source>
        <dbReference type="ARBA" id="ARBA00007168"/>
    </source>
</evidence>
<organism evidence="9 10">
    <name type="scientific">Blattamonas nauphoetae</name>
    <dbReference type="NCBI Taxonomy" id="2049346"/>
    <lineage>
        <taxon>Eukaryota</taxon>
        <taxon>Metamonada</taxon>
        <taxon>Preaxostyla</taxon>
        <taxon>Oxymonadida</taxon>
        <taxon>Blattamonas</taxon>
    </lineage>
</organism>
<dbReference type="InterPro" id="IPR007603">
    <property type="entry name" value="Choline_transptr-like"/>
</dbReference>
<evidence type="ECO:0000256" key="1">
    <source>
        <dbReference type="ARBA" id="ARBA00004141"/>
    </source>
</evidence>
<accession>A0ABQ9XED5</accession>
<keyword evidence="3 7" id="KW-0812">Transmembrane</keyword>
<feature type="transmembrane region" description="Helical" evidence="7">
    <location>
        <begin position="297"/>
        <end position="320"/>
    </location>
</feature>
<feature type="compositionally biased region" description="Basic and acidic residues" evidence="8">
    <location>
        <begin position="596"/>
        <end position="608"/>
    </location>
</feature>
<feature type="compositionally biased region" description="Low complexity" evidence="8">
    <location>
        <begin position="655"/>
        <end position="666"/>
    </location>
</feature>
<feature type="transmembrane region" description="Helical" evidence="7">
    <location>
        <begin position="245"/>
        <end position="267"/>
    </location>
</feature>
<feature type="region of interest" description="Disordered" evidence="8">
    <location>
        <begin position="593"/>
        <end position="718"/>
    </location>
</feature>
<reference evidence="9 10" key="1">
    <citation type="journal article" date="2022" name="bioRxiv">
        <title>Genomics of Preaxostyla Flagellates Illuminates Evolutionary Transitions and the Path Towards Mitochondrial Loss.</title>
        <authorList>
            <person name="Novak L.V.F."/>
            <person name="Treitli S.C."/>
            <person name="Pyrih J."/>
            <person name="Halakuc P."/>
            <person name="Pipaliya S.V."/>
            <person name="Vacek V."/>
            <person name="Brzon O."/>
            <person name="Soukal P."/>
            <person name="Eme L."/>
            <person name="Dacks J.B."/>
            <person name="Karnkowska A."/>
            <person name="Elias M."/>
            <person name="Hampl V."/>
        </authorList>
    </citation>
    <scope>NUCLEOTIDE SEQUENCE [LARGE SCALE GENOMIC DNA]</scope>
    <source>
        <strain evidence="9">NAU3</strain>
        <tissue evidence="9">Gut</tissue>
    </source>
</reference>
<evidence type="ECO:0000256" key="3">
    <source>
        <dbReference type="ARBA" id="ARBA00022692"/>
    </source>
</evidence>